<organism evidence="8 9">
    <name type="scientific">Arenicella xantha</name>
    <dbReference type="NCBI Taxonomy" id="644221"/>
    <lineage>
        <taxon>Bacteria</taxon>
        <taxon>Pseudomonadati</taxon>
        <taxon>Pseudomonadota</taxon>
        <taxon>Gammaproteobacteria</taxon>
        <taxon>Arenicellales</taxon>
        <taxon>Arenicellaceae</taxon>
        <taxon>Arenicella</taxon>
    </lineage>
</organism>
<dbReference type="RefSeq" id="WP_170132110.1">
    <property type="nucleotide sequence ID" value="NZ_QNRT01000004.1"/>
</dbReference>
<proteinExistence type="predicted"/>
<evidence type="ECO:0000256" key="3">
    <source>
        <dbReference type="ARBA" id="ARBA00022723"/>
    </source>
</evidence>
<protein>
    <submittedName>
        <fullName evidence="8">Phenylpropionate dioxygenase-like ring-hydroxylating dioxygenase large terminal subunit</fullName>
    </submittedName>
</protein>
<dbReference type="GO" id="GO:0005506">
    <property type="term" value="F:iron ion binding"/>
    <property type="evidence" value="ECO:0007669"/>
    <property type="project" value="InterPro"/>
</dbReference>
<dbReference type="Gene3D" id="2.102.10.10">
    <property type="entry name" value="Rieske [2Fe-2S] iron-sulphur domain"/>
    <property type="match status" value="1"/>
</dbReference>
<accession>A0A395JJB7</accession>
<evidence type="ECO:0000256" key="6">
    <source>
        <dbReference type="ARBA" id="ARBA00023014"/>
    </source>
</evidence>
<keyword evidence="8" id="KW-0223">Dioxygenase</keyword>
<dbReference type="InterPro" id="IPR017941">
    <property type="entry name" value="Rieske_2Fe-2S"/>
</dbReference>
<dbReference type="Proteomes" id="UP000253083">
    <property type="component" value="Unassembled WGS sequence"/>
</dbReference>
<dbReference type="SUPFAM" id="SSF55961">
    <property type="entry name" value="Bet v1-like"/>
    <property type="match status" value="1"/>
</dbReference>
<sequence>MNAEFYQAQIQTLLSMVDQKKGDEAESVQRLAAQDYRCEERLSQEKALFRRLPLLVAHESELANHGDYLVREIDGRSWLLTRDAEGQVHALLNYCQHRGTKLEHSKAGCKKRFSCPYHAWTYALDGSLLAIPRADLFPKLDKSDKALKRGHLEQAFGFLWLTQDQTQLKSVREFVGGLAPELDALDLGSHHVYFDKTRPLQANWKFPIYAFLESYHISTLHRNSIAEFFVQNVAHSERFGPHIRSFVPRKNIGDLNGADLANVTMSEFITPTNIVFPNVCMIAHPTSYTVITMWPGEKPGSSLWRHMLLVPNKPNSESERAHYDKTIAVLDGITYEKEDFWVSEQLQQGIDAGAIDELVLGTNELMLKVFSDTMDDYLNESKQ</sequence>
<dbReference type="InterPro" id="IPR036922">
    <property type="entry name" value="Rieske_2Fe-2S_sf"/>
</dbReference>
<dbReference type="AlphaFoldDB" id="A0A395JJB7"/>
<evidence type="ECO:0000256" key="5">
    <source>
        <dbReference type="ARBA" id="ARBA00023004"/>
    </source>
</evidence>
<dbReference type="PANTHER" id="PTHR43756:SF5">
    <property type="entry name" value="CHOLINE MONOOXYGENASE, CHLOROPLASTIC"/>
    <property type="match status" value="1"/>
</dbReference>
<keyword evidence="6" id="KW-0411">Iron-sulfur</keyword>
<evidence type="ECO:0000259" key="7">
    <source>
        <dbReference type="PROSITE" id="PS51296"/>
    </source>
</evidence>
<gene>
    <name evidence="8" type="ORF">DFR28_10477</name>
</gene>
<dbReference type="GO" id="GO:0051537">
    <property type="term" value="F:2 iron, 2 sulfur cluster binding"/>
    <property type="evidence" value="ECO:0007669"/>
    <property type="project" value="UniProtKB-KW"/>
</dbReference>
<dbReference type="CDD" id="cd03469">
    <property type="entry name" value="Rieske_RO_Alpha_N"/>
    <property type="match status" value="1"/>
</dbReference>
<dbReference type="Pfam" id="PF00848">
    <property type="entry name" value="Ring_hydroxyl_A"/>
    <property type="match status" value="1"/>
</dbReference>
<feature type="domain" description="Rieske" evidence="7">
    <location>
        <begin position="54"/>
        <end position="161"/>
    </location>
</feature>
<reference evidence="8 9" key="1">
    <citation type="submission" date="2018-06" db="EMBL/GenBank/DDBJ databases">
        <title>Genomic Encyclopedia of Type Strains, Phase IV (KMG-IV): sequencing the most valuable type-strain genomes for metagenomic binning, comparative biology and taxonomic classification.</title>
        <authorList>
            <person name="Goeker M."/>
        </authorList>
    </citation>
    <scope>NUCLEOTIDE SEQUENCE [LARGE SCALE GENOMIC DNA]</scope>
    <source>
        <strain evidence="8 9">DSM 24032</strain>
    </source>
</reference>
<keyword evidence="9" id="KW-1185">Reference proteome</keyword>
<dbReference type="Gene3D" id="3.90.380.10">
    <property type="entry name" value="Naphthalene 1,2-dioxygenase Alpha Subunit, Chain A, domain 1"/>
    <property type="match status" value="2"/>
</dbReference>
<dbReference type="Pfam" id="PF00355">
    <property type="entry name" value="Rieske"/>
    <property type="match status" value="1"/>
</dbReference>
<evidence type="ECO:0000313" key="8">
    <source>
        <dbReference type="EMBL" id="RBP49151.1"/>
    </source>
</evidence>
<keyword evidence="3" id="KW-0479">Metal-binding</keyword>
<dbReference type="PRINTS" id="PR00090">
    <property type="entry name" value="RNGDIOXGNASE"/>
</dbReference>
<dbReference type="SUPFAM" id="SSF50022">
    <property type="entry name" value="ISP domain"/>
    <property type="match status" value="1"/>
</dbReference>
<comment type="cofactor">
    <cofactor evidence="1">
        <name>Fe cation</name>
        <dbReference type="ChEBI" id="CHEBI:24875"/>
    </cofactor>
</comment>
<keyword evidence="4" id="KW-0560">Oxidoreductase</keyword>
<evidence type="ECO:0000313" key="9">
    <source>
        <dbReference type="Proteomes" id="UP000253083"/>
    </source>
</evidence>
<dbReference type="PANTHER" id="PTHR43756">
    <property type="entry name" value="CHOLINE MONOOXYGENASE, CHLOROPLASTIC"/>
    <property type="match status" value="1"/>
</dbReference>
<evidence type="ECO:0000256" key="2">
    <source>
        <dbReference type="ARBA" id="ARBA00022714"/>
    </source>
</evidence>
<dbReference type="EMBL" id="QNRT01000004">
    <property type="protein sequence ID" value="RBP49151.1"/>
    <property type="molecule type" value="Genomic_DNA"/>
</dbReference>
<keyword evidence="2" id="KW-0001">2Fe-2S</keyword>
<dbReference type="GO" id="GO:0051213">
    <property type="term" value="F:dioxygenase activity"/>
    <property type="evidence" value="ECO:0007669"/>
    <property type="project" value="UniProtKB-KW"/>
</dbReference>
<dbReference type="InterPro" id="IPR015879">
    <property type="entry name" value="Ring_hydroxy_dOase_asu_C_dom"/>
</dbReference>
<evidence type="ECO:0000256" key="1">
    <source>
        <dbReference type="ARBA" id="ARBA00001962"/>
    </source>
</evidence>
<name>A0A395JJB7_9GAMM</name>
<dbReference type="InterPro" id="IPR001663">
    <property type="entry name" value="Rng_hydr_dOase-A"/>
</dbReference>
<evidence type="ECO:0000256" key="4">
    <source>
        <dbReference type="ARBA" id="ARBA00023002"/>
    </source>
</evidence>
<dbReference type="InParanoid" id="A0A395JJB7"/>
<keyword evidence="5" id="KW-0408">Iron</keyword>
<dbReference type="PROSITE" id="PS51296">
    <property type="entry name" value="RIESKE"/>
    <property type="match status" value="1"/>
</dbReference>
<comment type="caution">
    <text evidence="8">The sequence shown here is derived from an EMBL/GenBank/DDBJ whole genome shotgun (WGS) entry which is preliminary data.</text>
</comment>